<evidence type="ECO:0000256" key="8">
    <source>
        <dbReference type="ARBA" id="ARBA00023170"/>
    </source>
</evidence>
<keyword evidence="6 10" id="KW-1133">Transmembrane helix</keyword>
<dbReference type="EMBL" id="CCAG010000158">
    <property type="status" value="NOT_ANNOTATED_CDS"/>
    <property type="molecule type" value="Genomic_DNA"/>
</dbReference>
<dbReference type="GO" id="GO:0005886">
    <property type="term" value="C:plasma membrane"/>
    <property type="evidence" value="ECO:0007669"/>
    <property type="project" value="UniProtKB-SubCell"/>
</dbReference>
<comment type="caution">
    <text evidence="10">Lacks conserved residue(s) required for the propagation of feature annotation.</text>
</comment>
<dbReference type="Pfam" id="PF02949">
    <property type="entry name" value="7tm_6"/>
    <property type="match status" value="1"/>
</dbReference>
<keyword evidence="8 10" id="KW-0675">Receptor</keyword>
<feature type="transmembrane region" description="Helical" evidence="10">
    <location>
        <begin position="82"/>
        <end position="101"/>
    </location>
</feature>
<dbReference type="GO" id="GO:0007165">
    <property type="term" value="P:signal transduction"/>
    <property type="evidence" value="ECO:0007669"/>
    <property type="project" value="UniProtKB-KW"/>
</dbReference>
<evidence type="ECO:0000256" key="6">
    <source>
        <dbReference type="ARBA" id="ARBA00022989"/>
    </source>
</evidence>
<evidence type="ECO:0000256" key="7">
    <source>
        <dbReference type="ARBA" id="ARBA00023136"/>
    </source>
</evidence>
<dbReference type="GO" id="GO:0004984">
    <property type="term" value="F:olfactory receptor activity"/>
    <property type="evidence" value="ECO:0007669"/>
    <property type="project" value="InterPro"/>
</dbReference>
<keyword evidence="2" id="KW-1003">Cell membrane</keyword>
<feature type="transmembrane region" description="Helical" evidence="10">
    <location>
        <begin position="365"/>
        <end position="384"/>
    </location>
</feature>
<dbReference type="PANTHER" id="PTHR21137:SF35">
    <property type="entry name" value="ODORANT RECEPTOR 19A-RELATED"/>
    <property type="match status" value="1"/>
</dbReference>
<evidence type="ECO:0000256" key="4">
    <source>
        <dbReference type="ARBA" id="ARBA00022692"/>
    </source>
</evidence>
<dbReference type="GO" id="GO:0005549">
    <property type="term" value="F:odorant binding"/>
    <property type="evidence" value="ECO:0007669"/>
    <property type="project" value="InterPro"/>
</dbReference>
<evidence type="ECO:0000256" key="1">
    <source>
        <dbReference type="ARBA" id="ARBA00004651"/>
    </source>
</evidence>
<evidence type="ECO:0000256" key="5">
    <source>
        <dbReference type="ARBA" id="ARBA00022725"/>
    </source>
</evidence>
<dbReference type="InterPro" id="IPR004117">
    <property type="entry name" value="7tm6_olfct_rcpt"/>
</dbReference>
<name>A0A1B0GFS8_GLOMM</name>
<organism evidence="11 12">
    <name type="scientific">Glossina morsitans morsitans</name>
    <name type="common">Savannah tsetse fly</name>
    <dbReference type="NCBI Taxonomy" id="37546"/>
    <lineage>
        <taxon>Eukaryota</taxon>
        <taxon>Metazoa</taxon>
        <taxon>Ecdysozoa</taxon>
        <taxon>Arthropoda</taxon>
        <taxon>Hexapoda</taxon>
        <taxon>Insecta</taxon>
        <taxon>Pterygota</taxon>
        <taxon>Neoptera</taxon>
        <taxon>Endopterygota</taxon>
        <taxon>Diptera</taxon>
        <taxon>Brachycera</taxon>
        <taxon>Muscomorpha</taxon>
        <taxon>Hippoboscoidea</taxon>
        <taxon>Glossinidae</taxon>
        <taxon>Glossina</taxon>
    </lineage>
</organism>
<comment type="subcellular location">
    <subcellularLocation>
        <location evidence="1 10">Cell membrane</location>
        <topology evidence="1 10">Multi-pass membrane protein</topology>
    </subcellularLocation>
</comment>
<feature type="transmembrane region" description="Helical" evidence="10">
    <location>
        <begin position="41"/>
        <end position="62"/>
    </location>
</feature>
<feature type="transmembrane region" description="Helical" evidence="10">
    <location>
        <begin position="257"/>
        <end position="285"/>
    </location>
</feature>
<reference evidence="11" key="1">
    <citation type="submission" date="2020-05" db="UniProtKB">
        <authorList>
            <consortium name="EnsemblMetazoa"/>
        </authorList>
    </citation>
    <scope>IDENTIFICATION</scope>
    <source>
        <strain evidence="11">Yale</strain>
    </source>
</reference>
<dbReference type="SMR" id="A0A1B0GFS8"/>
<keyword evidence="4 10" id="KW-0812">Transmembrane</keyword>
<dbReference type="STRING" id="37546.A0A1B0GFS8"/>
<evidence type="ECO:0000256" key="9">
    <source>
        <dbReference type="ARBA" id="ARBA00023224"/>
    </source>
</evidence>
<proteinExistence type="inferred from homology"/>
<dbReference type="AlphaFoldDB" id="A0A1B0GFS8"/>
<keyword evidence="12" id="KW-1185">Reference proteome</keyword>
<feature type="transmembrane region" description="Helical" evidence="10">
    <location>
        <begin position="135"/>
        <end position="158"/>
    </location>
</feature>
<keyword evidence="3 10" id="KW-0716">Sensory transduction</keyword>
<keyword evidence="7 10" id="KW-0472">Membrane</keyword>
<accession>A0A1B0GFS8</accession>
<evidence type="ECO:0000256" key="2">
    <source>
        <dbReference type="ARBA" id="ARBA00022475"/>
    </source>
</evidence>
<sequence length="391" mass="44676">MLVDTVADYKSPISSFEATTYLFRIYRVLGINKPQRHKNLYIFYTIILNGVVNFLQPIAFTMNYFTNELVSKLGSLLTSIEIVINVYGCTAKFIIIAWLLPRSNATVQLLKKLDERCQAPDELELLKSIKKFGRLVVVVLAVSYLSYSVSQFICSLIAGHPPYGLYIPYINWKRSFWEFLVASSIEFLLMNVSCIVQASNDAYPIIYINILRTHIKILLKRLNRLGTGADKSQDEHLEELKLCIKDHKNLNSLFETIAPIISTTVFVQFMITAAIIALTLINMLFFTTNISAVANSCVYIADLVLEIFPICYYANCLIDDNDLLSMEIFHSAWPEQNKIYRKMLIVFMQRSQQSMSLTAGKMFPINLNTFISIIKFSFSVYTLIKTVGIKE</sequence>
<evidence type="ECO:0000313" key="11">
    <source>
        <dbReference type="EnsemblMetazoa" id="GMOY012193-PA"/>
    </source>
</evidence>
<evidence type="ECO:0000256" key="10">
    <source>
        <dbReference type="RuleBase" id="RU351113"/>
    </source>
</evidence>
<dbReference type="VEuPathDB" id="VectorBase:GMOY012193"/>
<evidence type="ECO:0000313" key="12">
    <source>
        <dbReference type="Proteomes" id="UP000092444"/>
    </source>
</evidence>
<keyword evidence="5 10" id="KW-0552">Olfaction</keyword>
<comment type="similarity">
    <text evidence="10">Belongs to the insect chemoreceptor superfamily. Heteromeric odorant receptor channel (TC 1.A.69) family.</text>
</comment>
<dbReference type="Proteomes" id="UP000092444">
    <property type="component" value="Unassembled WGS sequence"/>
</dbReference>
<protein>
    <recommendedName>
        <fullName evidence="10">Odorant receptor</fullName>
    </recommendedName>
</protein>
<keyword evidence="9 10" id="KW-0807">Transducer</keyword>
<dbReference type="PANTHER" id="PTHR21137">
    <property type="entry name" value="ODORANT RECEPTOR"/>
    <property type="match status" value="1"/>
</dbReference>
<evidence type="ECO:0000256" key="3">
    <source>
        <dbReference type="ARBA" id="ARBA00022606"/>
    </source>
</evidence>
<dbReference type="EnsemblMetazoa" id="GMOY012193-RA">
    <property type="protein sequence ID" value="GMOY012193-PA"/>
    <property type="gene ID" value="GMOY012193"/>
</dbReference>